<sequence>MEPYLISTKEIQVSYADTDMMGVIYHANYLKWFELGRCQLVEDAGYHYLDMEEAGYYAPVYQVEVTYKKAVHYGDRVFVKTWVEENQGLWTVYGYKVVNDSGEVCAEGHTKHILVRKDNFKPVQFKKAFPEWFRRYEEIKKNRHKTYCLFFVWYYQFCSNAS</sequence>
<dbReference type="RefSeq" id="WP_051408091.1">
    <property type="nucleotide sequence ID" value="NZ_CP007033.1"/>
</dbReference>
<keyword evidence="4" id="KW-1185">Reference proteome</keyword>
<evidence type="ECO:0000256" key="2">
    <source>
        <dbReference type="ARBA" id="ARBA00022801"/>
    </source>
</evidence>
<dbReference type="Gene3D" id="3.10.129.10">
    <property type="entry name" value="Hotdog Thioesterase"/>
    <property type="match status" value="1"/>
</dbReference>
<evidence type="ECO:0000256" key="1">
    <source>
        <dbReference type="ARBA" id="ARBA00005953"/>
    </source>
</evidence>
<dbReference type="Pfam" id="PF13279">
    <property type="entry name" value="4HBT_2"/>
    <property type="match status" value="1"/>
</dbReference>
<protein>
    <submittedName>
        <fullName evidence="3">Uncharacterized protein</fullName>
    </submittedName>
</protein>
<dbReference type="SUPFAM" id="SSF54637">
    <property type="entry name" value="Thioesterase/thiol ester dehydrase-isomerase"/>
    <property type="match status" value="1"/>
</dbReference>
<dbReference type="InterPro" id="IPR029069">
    <property type="entry name" value="HotDog_dom_sf"/>
</dbReference>
<evidence type="ECO:0000313" key="3">
    <source>
        <dbReference type="EMBL" id="AHF09510.1"/>
    </source>
</evidence>
<reference evidence="3 4" key="1">
    <citation type="journal article" date="2013" name="Stand. Genomic Sci.">
        <title>Complete genome sequence of Dehalobacter restrictus PER-K23(T.).</title>
        <authorList>
            <person name="Kruse T."/>
            <person name="Maillard J."/>
            <person name="Goodwin L."/>
            <person name="Woyke T."/>
            <person name="Teshima H."/>
            <person name="Bruce D."/>
            <person name="Detter C."/>
            <person name="Tapia R."/>
            <person name="Han C."/>
            <person name="Huntemann M."/>
            <person name="Wei C.L."/>
            <person name="Han J."/>
            <person name="Chen A."/>
            <person name="Kyrpides N."/>
            <person name="Szeto E."/>
            <person name="Markowitz V."/>
            <person name="Ivanova N."/>
            <person name="Pagani I."/>
            <person name="Pati A."/>
            <person name="Pitluck S."/>
            <person name="Nolan M."/>
            <person name="Holliger C."/>
            <person name="Smidt H."/>
        </authorList>
    </citation>
    <scope>NUCLEOTIDE SEQUENCE [LARGE SCALE GENOMIC DNA]</scope>
    <source>
        <strain evidence="4">DSM 9455</strain>
    </source>
</reference>
<dbReference type="NCBIfam" id="TIGR00051">
    <property type="entry name" value="YbgC/FadM family acyl-CoA thioesterase"/>
    <property type="match status" value="1"/>
</dbReference>
<dbReference type="EMBL" id="CP007033">
    <property type="protein sequence ID" value="AHF09510.1"/>
    <property type="molecule type" value="Genomic_DNA"/>
</dbReference>
<dbReference type="CDD" id="cd00586">
    <property type="entry name" value="4HBT"/>
    <property type="match status" value="1"/>
</dbReference>
<name>A0ABN4BR12_DEHRP</name>
<organism evidence="3 4">
    <name type="scientific">Dehalobacter restrictus (strain DSM 9455 / PER-K23)</name>
    <dbReference type="NCBI Taxonomy" id="871738"/>
    <lineage>
        <taxon>Bacteria</taxon>
        <taxon>Bacillati</taxon>
        <taxon>Bacillota</taxon>
        <taxon>Clostridia</taxon>
        <taxon>Eubacteriales</taxon>
        <taxon>Desulfitobacteriaceae</taxon>
        <taxon>Dehalobacter</taxon>
    </lineage>
</organism>
<dbReference type="PANTHER" id="PTHR31793">
    <property type="entry name" value="4-HYDROXYBENZOYL-COA THIOESTERASE FAMILY MEMBER"/>
    <property type="match status" value="1"/>
</dbReference>
<keyword evidence="2" id="KW-0378">Hydrolase</keyword>
<accession>A0ABN4BR12</accession>
<comment type="similarity">
    <text evidence="1">Belongs to the 4-hydroxybenzoyl-CoA thioesterase family.</text>
</comment>
<dbReference type="PANTHER" id="PTHR31793:SF27">
    <property type="entry name" value="NOVEL THIOESTERASE SUPERFAMILY DOMAIN AND SAPOSIN A-TYPE DOMAIN CONTAINING PROTEIN (0610012H03RIK)"/>
    <property type="match status" value="1"/>
</dbReference>
<proteinExistence type="inferred from homology"/>
<dbReference type="InterPro" id="IPR050563">
    <property type="entry name" value="4-hydroxybenzoyl-CoA_TE"/>
</dbReference>
<dbReference type="InterPro" id="IPR006684">
    <property type="entry name" value="YbgC/YbaW"/>
</dbReference>
<gene>
    <name evidence="3" type="ORF">DEHRE_04995</name>
</gene>
<dbReference type="Proteomes" id="UP000018934">
    <property type="component" value="Chromosome"/>
</dbReference>
<evidence type="ECO:0000313" key="4">
    <source>
        <dbReference type="Proteomes" id="UP000018934"/>
    </source>
</evidence>